<sequence length="472" mass="51674">MEGRRLGKEEAGLEIPLTSRHTAQAGPIKVGTHSAKATMLSWAVDKPKGTAPPLPAAGLAQPLYSQGRRIEPVPRAGQPLPVPVAASSRSNCDSDAEEESARHFARFRQSFTESNQQQQSTSSFLLKAAPKRKPAKAADPHHPKFQQIAGFSQMALSLFWGVLVFMGDCSGLFKQIQCSEFASHHTSRILSGYATNTVLRYLAAWSHFVANLEGLGDSFMLPLQAMSYAEVPPLNFTVHSLKATMLSMSLQVNVDEVDRKRQGHHRISSSALYSRDDVHGMLRCQSCIRDSIRTGFRFLVPQHRGGQQPLTPAYIPPEAFSKDYEFEPFQWFSFQLDGSDDLLQSSNGSWEVAENQIVTPDPDIEALDKDLVYHSDPGSSDESEEEPSAPPAEEHDLGEPEEFLLGSCTAVLHVLCPSDALSGTLVNGTYMRAKCGATLPADRLMIHTSVPSSCRLCRRSACLAALSCCSEE</sequence>
<proteinExistence type="predicted"/>
<evidence type="ECO:0000313" key="2">
    <source>
        <dbReference type="EMBL" id="CAE7023557.1"/>
    </source>
</evidence>
<gene>
    <name evidence="2" type="ORF">SNAT2548_LOCUS3030</name>
</gene>
<dbReference type="AlphaFoldDB" id="A0A812I8N6"/>
<dbReference type="EMBL" id="CAJNDS010000182">
    <property type="protein sequence ID" value="CAE7023557.1"/>
    <property type="molecule type" value="Genomic_DNA"/>
</dbReference>
<evidence type="ECO:0000313" key="3">
    <source>
        <dbReference type="Proteomes" id="UP000604046"/>
    </source>
</evidence>
<accession>A0A812I8N6</accession>
<feature type="region of interest" description="Disordered" evidence="1">
    <location>
        <begin position="372"/>
        <end position="396"/>
    </location>
</feature>
<feature type="compositionally biased region" description="Basic and acidic residues" evidence="1">
    <location>
        <begin position="1"/>
        <end position="11"/>
    </location>
</feature>
<organism evidence="2 3">
    <name type="scientific">Symbiodinium natans</name>
    <dbReference type="NCBI Taxonomy" id="878477"/>
    <lineage>
        <taxon>Eukaryota</taxon>
        <taxon>Sar</taxon>
        <taxon>Alveolata</taxon>
        <taxon>Dinophyceae</taxon>
        <taxon>Suessiales</taxon>
        <taxon>Symbiodiniaceae</taxon>
        <taxon>Symbiodinium</taxon>
    </lineage>
</organism>
<reference evidence="2" key="1">
    <citation type="submission" date="2021-02" db="EMBL/GenBank/DDBJ databases">
        <authorList>
            <person name="Dougan E. K."/>
            <person name="Rhodes N."/>
            <person name="Thang M."/>
            <person name="Chan C."/>
        </authorList>
    </citation>
    <scope>NUCLEOTIDE SEQUENCE</scope>
</reference>
<evidence type="ECO:0000256" key="1">
    <source>
        <dbReference type="SAM" id="MobiDB-lite"/>
    </source>
</evidence>
<protein>
    <submittedName>
        <fullName evidence="2">Uncharacterized protein</fullName>
    </submittedName>
</protein>
<dbReference type="Proteomes" id="UP000604046">
    <property type="component" value="Unassembled WGS sequence"/>
</dbReference>
<feature type="region of interest" description="Disordered" evidence="1">
    <location>
        <begin position="1"/>
        <end position="29"/>
    </location>
</feature>
<comment type="caution">
    <text evidence="2">The sequence shown here is derived from an EMBL/GenBank/DDBJ whole genome shotgun (WGS) entry which is preliminary data.</text>
</comment>
<keyword evidence="3" id="KW-1185">Reference proteome</keyword>
<name>A0A812I8N6_9DINO</name>